<dbReference type="AlphaFoldDB" id="A6KD65"/>
<evidence type="ECO:0000313" key="2">
    <source>
        <dbReference type="Proteomes" id="UP000234681"/>
    </source>
</evidence>
<name>A6KD65_RAT</name>
<reference evidence="1 2" key="1">
    <citation type="submission" date="2005-09" db="EMBL/GenBank/DDBJ databases">
        <authorList>
            <person name="Mural R.J."/>
            <person name="Li P.W."/>
            <person name="Adams M.D."/>
            <person name="Amanatides P.G."/>
            <person name="Baden-Tillson H."/>
            <person name="Barnstead M."/>
            <person name="Chin S.H."/>
            <person name="Dew I."/>
            <person name="Evans C.A."/>
            <person name="Ferriera S."/>
            <person name="Flanigan M."/>
            <person name="Fosler C."/>
            <person name="Glodek A."/>
            <person name="Gu Z."/>
            <person name="Holt R.A."/>
            <person name="Jennings D."/>
            <person name="Kraft C.L."/>
            <person name="Lu F."/>
            <person name="Nguyen T."/>
            <person name="Nusskern D.R."/>
            <person name="Pfannkoch C.M."/>
            <person name="Sitter C."/>
            <person name="Sutton G.G."/>
            <person name="Venter J.C."/>
            <person name="Wang Z."/>
            <person name="Woodage T."/>
            <person name="Zheng X.H."/>
            <person name="Zhong F."/>
        </authorList>
    </citation>
    <scope>NUCLEOTIDE SEQUENCE [LARGE SCALE GENOMIC DNA]</scope>
    <source>
        <strain>BN</strain>
        <strain evidence="2">Sprague-Dawley</strain>
    </source>
</reference>
<dbReference type="Proteomes" id="UP000234681">
    <property type="component" value="Chromosome 19"/>
</dbReference>
<accession>A6KD65</accession>
<sequence length="44" mass="4721">MSAVISTGGNTVSKGSSHNRKLVQIIFNDSSLKCRLPNGMEFPV</sequence>
<organism evidence="1 2">
    <name type="scientific">Rattus norvegicus</name>
    <name type="common">Rat</name>
    <dbReference type="NCBI Taxonomy" id="10116"/>
    <lineage>
        <taxon>Eukaryota</taxon>
        <taxon>Metazoa</taxon>
        <taxon>Chordata</taxon>
        <taxon>Craniata</taxon>
        <taxon>Vertebrata</taxon>
        <taxon>Euteleostomi</taxon>
        <taxon>Mammalia</taxon>
        <taxon>Eutheria</taxon>
        <taxon>Euarchontoglires</taxon>
        <taxon>Glires</taxon>
        <taxon>Rodentia</taxon>
        <taxon>Myomorpha</taxon>
        <taxon>Muroidea</taxon>
        <taxon>Muridae</taxon>
        <taxon>Murinae</taxon>
        <taxon>Rattus</taxon>
    </lineage>
</organism>
<evidence type="ECO:0000313" key="1">
    <source>
        <dbReference type="EMBL" id="EDL87561.1"/>
    </source>
</evidence>
<gene>
    <name evidence="1" type="ORF">rCG_44330</name>
</gene>
<dbReference type="EMBL" id="CH474037">
    <property type="protein sequence ID" value="EDL87561.1"/>
    <property type="molecule type" value="Genomic_DNA"/>
</dbReference>
<proteinExistence type="predicted"/>
<protein>
    <submittedName>
        <fullName evidence="1">RCG44330</fullName>
    </submittedName>
</protein>